<sequence length="148" mass="16701">AQEHLETKVSRDWFPIAMMTAIKGSSQVMPVDNGIKLVMTEDKETESLLAVGELKYQWSGYGVGEQHLLGVLCSWPTWFLVLCQVMKSQRTSSCERRKVVYLKTTCPSFRRLKESITYPGAVLGKAPCQSSSCSRILIYRVSTLFETI</sequence>
<proteinExistence type="predicted"/>
<name>A0A5E4D852_MARMO</name>
<evidence type="ECO:0000313" key="2">
    <source>
        <dbReference type="Proteomes" id="UP000335636"/>
    </source>
</evidence>
<evidence type="ECO:0000313" key="1">
    <source>
        <dbReference type="EMBL" id="VTJ90196.1"/>
    </source>
</evidence>
<dbReference type="Proteomes" id="UP000335636">
    <property type="component" value="Unassembled WGS sequence"/>
</dbReference>
<gene>
    <name evidence="1" type="ORF">MONAX_5E006455</name>
</gene>
<comment type="caution">
    <text evidence="1">The sequence shown here is derived from an EMBL/GenBank/DDBJ whole genome shotgun (WGS) entry which is preliminary data.</text>
</comment>
<keyword evidence="2" id="KW-1185">Reference proteome</keyword>
<feature type="non-terminal residue" evidence="1">
    <location>
        <position position="1"/>
    </location>
</feature>
<dbReference type="EMBL" id="CABDUW010004237">
    <property type="protein sequence ID" value="VTJ90196.1"/>
    <property type="molecule type" value="Genomic_DNA"/>
</dbReference>
<reference evidence="1" key="1">
    <citation type="submission" date="2019-04" db="EMBL/GenBank/DDBJ databases">
        <authorList>
            <person name="Alioto T."/>
            <person name="Alioto T."/>
        </authorList>
    </citation>
    <scope>NUCLEOTIDE SEQUENCE [LARGE SCALE GENOMIC DNA]</scope>
</reference>
<organism evidence="1 2">
    <name type="scientific">Marmota monax</name>
    <name type="common">Woodchuck</name>
    <dbReference type="NCBI Taxonomy" id="9995"/>
    <lineage>
        <taxon>Eukaryota</taxon>
        <taxon>Metazoa</taxon>
        <taxon>Chordata</taxon>
        <taxon>Craniata</taxon>
        <taxon>Vertebrata</taxon>
        <taxon>Euteleostomi</taxon>
        <taxon>Mammalia</taxon>
        <taxon>Eutheria</taxon>
        <taxon>Euarchontoglires</taxon>
        <taxon>Glires</taxon>
        <taxon>Rodentia</taxon>
        <taxon>Sciuromorpha</taxon>
        <taxon>Sciuridae</taxon>
        <taxon>Xerinae</taxon>
        <taxon>Marmotini</taxon>
        <taxon>Marmota</taxon>
    </lineage>
</organism>
<protein>
    <submittedName>
        <fullName evidence="1">Uncharacterized protein</fullName>
    </submittedName>
</protein>
<dbReference type="AlphaFoldDB" id="A0A5E4D852"/>
<accession>A0A5E4D852</accession>